<reference evidence="3 4" key="1">
    <citation type="submission" date="2020-10" db="EMBL/GenBank/DDBJ databases">
        <title>The Coptis chinensis genome and diversification of protoberbering-type alkaloids.</title>
        <authorList>
            <person name="Wang B."/>
            <person name="Shu S."/>
            <person name="Song C."/>
            <person name="Liu Y."/>
        </authorList>
    </citation>
    <scope>NUCLEOTIDE SEQUENCE [LARGE SCALE GENOMIC DNA]</scope>
    <source>
        <strain evidence="3">HL-2020</strain>
        <tissue evidence="3">Leaf</tissue>
    </source>
</reference>
<feature type="repeat" description="PPR" evidence="2">
    <location>
        <begin position="126"/>
        <end position="160"/>
    </location>
</feature>
<dbReference type="FunFam" id="1.25.40.10:FF:000285">
    <property type="entry name" value="Pentatricopeptide repeat-containing protein, chloroplastic"/>
    <property type="match status" value="1"/>
</dbReference>
<dbReference type="GO" id="GO:0003723">
    <property type="term" value="F:RNA binding"/>
    <property type="evidence" value="ECO:0007669"/>
    <property type="project" value="InterPro"/>
</dbReference>
<evidence type="ECO:0000313" key="3">
    <source>
        <dbReference type="EMBL" id="KAF9594546.1"/>
    </source>
</evidence>
<gene>
    <name evidence="3" type="ORF">IFM89_033516</name>
</gene>
<evidence type="ECO:0008006" key="5">
    <source>
        <dbReference type="Google" id="ProtNLM"/>
    </source>
</evidence>
<dbReference type="InterPro" id="IPR002885">
    <property type="entry name" value="PPR_rpt"/>
</dbReference>
<dbReference type="Gene3D" id="1.25.40.10">
    <property type="entry name" value="Tetratricopeptide repeat domain"/>
    <property type="match status" value="6"/>
</dbReference>
<protein>
    <recommendedName>
        <fullName evidence="5">Pentatricopeptide repeat-containing protein</fullName>
    </recommendedName>
</protein>
<dbReference type="PANTHER" id="PTHR47926:SF452">
    <property type="entry name" value="PENTATRICOPEPTIDE REPEAT-CONTAINING PROTEIN"/>
    <property type="match status" value="1"/>
</dbReference>
<evidence type="ECO:0000256" key="2">
    <source>
        <dbReference type="PROSITE-ProRule" id="PRU00708"/>
    </source>
</evidence>
<name>A0A835H8D3_9MAGN</name>
<dbReference type="Pfam" id="PF01535">
    <property type="entry name" value="PPR"/>
    <property type="match status" value="6"/>
</dbReference>
<organism evidence="3 4">
    <name type="scientific">Coptis chinensis</name>
    <dbReference type="NCBI Taxonomy" id="261450"/>
    <lineage>
        <taxon>Eukaryota</taxon>
        <taxon>Viridiplantae</taxon>
        <taxon>Streptophyta</taxon>
        <taxon>Embryophyta</taxon>
        <taxon>Tracheophyta</taxon>
        <taxon>Spermatophyta</taxon>
        <taxon>Magnoliopsida</taxon>
        <taxon>Ranunculales</taxon>
        <taxon>Ranunculaceae</taxon>
        <taxon>Coptidoideae</taxon>
        <taxon>Coptis</taxon>
    </lineage>
</organism>
<dbReference type="FunFam" id="1.25.40.10:FF:000343">
    <property type="entry name" value="Pentatricopeptide repeat-containing protein At3g58590"/>
    <property type="match status" value="1"/>
</dbReference>
<feature type="repeat" description="PPR" evidence="2">
    <location>
        <begin position="27"/>
        <end position="61"/>
    </location>
</feature>
<accession>A0A835H8D3</accession>
<dbReference type="PANTHER" id="PTHR47926">
    <property type="entry name" value="PENTATRICOPEPTIDE REPEAT-CONTAINING PROTEIN"/>
    <property type="match status" value="1"/>
</dbReference>
<evidence type="ECO:0000256" key="1">
    <source>
        <dbReference type="ARBA" id="ARBA00022737"/>
    </source>
</evidence>
<dbReference type="EMBL" id="JADFTS010000008">
    <property type="protein sequence ID" value="KAF9594546.1"/>
    <property type="molecule type" value="Genomic_DNA"/>
</dbReference>
<dbReference type="PROSITE" id="PS51375">
    <property type="entry name" value="PPR"/>
    <property type="match status" value="6"/>
</dbReference>
<dbReference type="Pfam" id="PF20431">
    <property type="entry name" value="E_motif"/>
    <property type="match status" value="1"/>
</dbReference>
<dbReference type="GO" id="GO:0009451">
    <property type="term" value="P:RNA modification"/>
    <property type="evidence" value="ECO:0007669"/>
    <property type="project" value="InterPro"/>
</dbReference>
<proteinExistence type="predicted"/>
<dbReference type="FunFam" id="1.25.40.10:FF:000351">
    <property type="entry name" value="Pentatricopeptide repeat-containing protein"/>
    <property type="match status" value="1"/>
</dbReference>
<comment type="caution">
    <text evidence="3">The sequence shown here is derived from an EMBL/GenBank/DDBJ whole genome shotgun (WGS) entry which is preliminary data.</text>
</comment>
<dbReference type="Pfam" id="PF13041">
    <property type="entry name" value="PPR_2"/>
    <property type="match status" value="2"/>
</dbReference>
<keyword evidence="1" id="KW-0677">Repeat</keyword>
<feature type="repeat" description="PPR" evidence="2">
    <location>
        <begin position="565"/>
        <end position="595"/>
    </location>
</feature>
<feature type="repeat" description="PPR" evidence="2">
    <location>
        <begin position="328"/>
        <end position="362"/>
    </location>
</feature>
<dbReference type="InterPro" id="IPR011990">
    <property type="entry name" value="TPR-like_helical_dom_sf"/>
</dbReference>
<evidence type="ECO:0000313" key="4">
    <source>
        <dbReference type="Proteomes" id="UP000631114"/>
    </source>
</evidence>
<dbReference type="NCBIfam" id="TIGR00756">
    <property type="entry name" value="PPR"/>
    <property type="match status" value="4"/>
</dbReference>
<feature type="repeat" description="PPR" evidence="2">
    <location>
        <begin position="530"/>
        <end position="564"/>
    </location>
</feature>
<feature type="repeat" description="PPR" evidence="2">
    <location>
        <begin position="398"/>
        <end position="432"/>
    </location>
</feature>
<dbReference type="InterPro" id="IPR046848">
    <property type="entry name" value="E_motif"/>
</dbReference>
<keyword evidence="4" id="KW-1185">Reference proteome</keyword>
<dbReference type="OrthoDB" id="1887476at2759"/>
<dbReference type="Proteomes" id="UP000631114">
    <property type="component" value="Unassembled WGS sequence"/>
</dbReference>
<dbReference type="AlphaFoldDB" id="A0A835H8D3"/>
<sequence length="753" mass="84259">MYVKCGSLFNAVNVFVKVSESEVCVQDITLWNSIVDGYFKFGCFEDGIVQFCRMTGLGIRPDAYSLCIVLGVCSEFVLGKQIHGYIVRNVFMWDAFLESALIDMYMKCGCPMYAWRVFDKLEDKSSIVVRNVMIGGFCENGMWGKSFELYCQAKKDNCKLGSATFSNVIMVSSHADNLKFGMKVHCDVMKFGFEWEPYVCTSLVTMYGRFMQVEDAKRVFDGVLDKEIVLWNAMISACIFSNYGHQALENYIEMRFSGLQSDHFTITNILSACGTINSYDFGRRVHGEMIKRPVQSSTAVQSALLTMYAKCGYNEDAKLVFSTIKERDTTAWGSMVSGFFHNMKYEEGLNLFKAMQADGVRLDSTIVTSILSATAALEHAELGRLIHGFAMKNGMSSDAFVGCALIDMYAKCALPDGAESVFSEMPEKNLVAWNSISCCYNRNGLPELSISFLPQIIHRGLTPDSVSITNSLVAISSLTTLLKGKAVHGYYIRLYIQSDLQVENALLDMYIKCGCLKYAQCIFNNMTSRSVVTWNTMIAGYGSHGDCLTATRLFSQMRANGESPDDITFLALISACSHSGLVAEGVRLFHLMKEDYRIEPRMEHYVNMVDLFGRAGYLDEAHNLIQTMPIRPDKSVWLCLLFASRTHRNIAFGELAADELMQLESTRGSNYVQLLGLYGEGELWDKAANLRVSMKEKGLKKTPGCSWIEIKDSVIVFLSGDSSSPWTLEIYESLSSLKRNMEGDESSHEVIAL</sequence>
<dbReference type="InterPro" id="IPR046960">
    <property type="entry name" value="PPR_At4g14850-like_plant"/>
</dbReference>
<dbReference type="FunFam" id="1.25.40.10:FF:000090">
    <property type="entry name" value="Pentatricopeptide repeat-containing protein, chloroplastic"/>
    <property type="match status" value="1"/>
</dbReference>